<dbReference type="NCBIfam" id="TIGR02436">
    <property type="entry name" value="four helix bundle protein"/>
    <property type="match status" value="1"/>
</dbReference>
<proteinExistence type="predicted"/>
<organism evidence="1 2">
    <name type="scientific">Pegethrix bostrychoides GSE-TBD4-15B</name>
    <dbReference type="NCBI Taxonomy" id="2839662"/>
    <lineage>
        <taxon>Bacteria</taxon>
        <taxon>Bacillati</taxon>
        <taxon>Cyanobacteriota</taxon>
        <taxon>Cyanophyceae</taxon>
        <taxon>Oculatellales</taxon>
        <taxon>Oculatellaceae</taxon>
        <taxon>Pegethrix</taxon>
    </lineage>
</organism>
<dbReference type="Gene3D" id="1.20.1440.60">
    <property type="entry name" value="23S rRNA-intervening sequence"/>
    <property type="match status" value="1"/>
</dbReference>
<dbReference type="SUPFAM" id="SSF158446">
    <property type="entry name" value="IVS-encoded protein-like"/>
    <property type="match status" value="1"/>
</dbReference>
<dbReference type="InterPro" id="IPR036583">
    <property type="entry name" value="23S_rRNA_IVS_sf"/>
</dbReference>
<evidence type="ECO:0000313" key="1">
    <source>
        <dbReference type="EMBL" id="MBW4466772.1"/>
    </source>
</evidence>
<name>A0A951U6P2_9CYAN</name>
<dbReference type="AlphaFoldDB" id="A0A951U6P2"/>
<dbReference type="PANTHER" id="PTHR38471">
    <property type="entry name" value="FOUR HELIX BUNDLE PROTEIN"/>
    <property type="match status" value="1"/>
</dbReference>
<dbReference type="Proteomes" id="UP000707356">
    <property type="component" value="Unassembled WGS sequence"/>
</dbReference>
<accession>A0A951U6P2</accession>
<protein>
    <submittedName>
        <fullName evidence="1">Four helix bundle protein</fullName>
    </submittedName>
</protein>
<dbReference type="Pfam" id="PF05635">
    <property type="entry name" value="23S_rRNA_IVP"/>
    <property type="match status" value="1"/>
</dbReference>
<comment type="caution">
    <text evidence="1">The sequence shown here is derived from an EMBL/GenBank/DDBJ whole genome shotgun (WGS) entry which is preliminary data.</text>
</comment>
<dbReference type="EMBL" id="JAHHHV010000070">
    <property type="protein sequence ID" value="MBW4466772.1"/>
    <property type="molecule type" value="Genomic_DNA"/>
</dbReference>
<dbReference type="PANTHER" id="PTHR38471:SF2">
    <property type="entry name" value="FOUR HELIX BUNDLE PROTEIN"/>
    <property type="match status" value="1"/>
</dbReference>
<dbReference type="InterPro" id="IPR012657">
    <property type="entry name" value="23S_rRNA-intervening_sequence"/>
</dbReference>
<reference evidence="1" key="2">
    <citation type="journal article" date="2022" name="Microbiol. Resour. Announc.">
        <title>Metagenome Sequencing to Explore Phylogenomics of Terrestrial Cyanobacteria.</title>
        <authorList>
            <person name="Ward R.D."/>
            <person name="Stajich J.E."/>
            <person name="Johansen J.R."/>
            <person name="Huntemann M."/>
            <person name="Clum A."/>
            <person name="Foster B."/>
            <person name="Foster B."/>
            <person name="Roux S."/>
            <person name="Palaniappan K."/>
            <person name="Varghese N."/>
            <person name="Mukherjee S."/>
            <person name="Reddy T.B.K."/>
            <person name="Daum C."/>
            <person name="Copeland A."/>
            <person name="Chen I.A."/>
            <person name="Ivanova N.N."/>
            <person name="Kyrpides N.C."/>
            <person name="Shapiro N."/>
            <person name="Eloe-Fadrosh E.A."/>
            <person name="Pietrasiak N."/>
        </authorList>
    </citation>
    <scope>NUCLEOTIDE SEQUENCE</scope>
    <source>
        <strain evidence="1">GSE-TBD4-15B</strain>
    </source>
</reference>
<gene>
    <name evidence="1" type="ORF">KME07_15220</name>
</gene>
<reference evidence="1" key="1">
    <citation type="submission" date="2021-05" db="EMBL/GenBank/DDBJ databases">
        <authorList>
            <person name="Pietrasiak N."/>
            <person name="Ward R."/>
            <person name="Stajich J.E."/>
            <person name="Kurbessoian T."/>
        </authorList>
    </citation>
    <scope>NUCLEOTIDE SEQUENCE</scope>
    <source>
        <strain evidence="1">GSE-TBD4-15B</strain>
    </source>
</reference>
<sequence>MDESLVQKKSFEFALSTIRLYKKLQAREEVILSSQLLKSGTGIGVNVEEALAGWDQTVRQSLLTAAKEARETRYWLKLLQESRLADVDVSAELRQIDELIYLLGSLTSAGTFKIDAGDTSPLGEL</sequence>
<evidence type="ECO:0000313" key="2">
    <source>
        <dbReference type="Proteomes" id="UP000707356"/>
    </source>
</evidence>